<organism evidence="2 3">
    <name type="scientific">Psychroflexus planctonicus</name>
    <dbReference type="NCBI Taxonomy" id="1526575"/>
    <lineage>
        <taxon>Bacteria</taxon>
        <taxon>Pseudomonadati</taxon>
        <taxon>Bacteroidota</taxon>
        <taxon>Flavobacteriia</taxon>
        <taxon>Flavobacteriales</taxon>
        <taxon>Flavobacteriaceae</taxon>
        <taxon>Psychroflexus</taxon>
    </lineage>
</organism>
<dbReference type="PANTHER" id="PTHR34585">
    <property type="match status" value="1"/>
</dbReference>
<evidence type="ECO:0000313" key="2">
    <source>
        <dbReference type="EMBL" id="GGE42151.1"/>
    </source>
</evidence>
<dbReference type="EMBL" id="BMGM01000010">
    <property type="protein sequence ID" value="GGE42151.1"/>
    <property type="molecule type" value="Genomic_DNA"/>
</dbReference>
<evidence type="ECO:0000313" key="3">
    <source>
        <dbReference type="Proteomes" id="UP000599179"/>
    </source>
</evidence>
<reference evidence="3" key="1">
    <citation type="journal article" date="2019" name="Int. J. Syst. Evol. Microbiol.">
        <title>The Global Catalogue of Microorganisms (GCM) 10K type strain sequencing project: providing services to taxonomists for standard genome sequencing and annotation.</title>
        <authorList>
            <consortium name="The Broad Institute Genomics Platform"/>
            <consortium name="The Broad Institute Genome Sequencing Center for Infectious Disease"/>
            <person name="Wu L."/>
            <person name="Ma J."/>
        </authorList>
    </citation>
    <scope>NUCLEOTIDE SEQUENCE [LARGE SCALE GENOMIC DNA]</scope>
    <source>
        <strain evidence="3">CGMCC 1.12931</strain>
    </source>
</reference>
<feature type="domain" description="Helix-turn-helix" evidence="1">
    <location>
        <begin position="38"/>
        <end position="81"/>
    </location>
</feature>
<keyword evidence="3" id="KW-1185">Reference proteome</keyword>
<accession>A0ABQ1SML9</accession>
<comment type="caution">
    <text evidence="2">The sequence shown here is derived from an EMBL/GenBank/DDBJ whole genome shotgun (WGS) entry which is preliminary data.</text>
</comment>
<dbReference type="RefSeq" id="WP_188459251.1">
    <property type="nucleotide sequence ID" value="NZ_BMGM01000010.1"/>
</dbReference>
<dbReference type="SUPFAM" id="SSF46955">
    <property type="entry name" value="Putative DNA-binding domain"/>
    <property type="match status" value="1"/>
</dbReference>
<dbReference type="Pfam" id="PF12728">
    <property type="entry name" value="HTH_17"/>
    <property type="match status" value="1"/>
</dbReference>
<dbReference type="Gene3D" id="1.10.1660.10">
    <property type="match status" value="1"/>
</dbReference>
<proteinExistence type="predicted"/>
<dbReference type="InterPro" id="IPR041657">
    <property type="entry name" value="HTH_17"/>
</dbReference>
<dbReference type="PANTHER" id="PTHR34585:SF22">
    <property type="entry name" value="HELIX-TURN-HELIX DOMAIN-CONTAINING PROTEIN"/>
    <property type="match status" value="1"/>
</dbReference>
<dbReference type="Proteomes" id="UP000599179">
    <property type="component" value="Unassembled WGS sequence"/>
</dbReference>
<name>A0ABQ1SML9_9FLAO</name>
<protein>
    <recommendedName>
        <fullName evidence="1">Helix-turn-helix domain-containing protein</fullName>
    </recommendedName>
</protein>
<sequence length="89" mass="10027">MNIEIQIPESLTNDIKALRSELAELKTNLQPKASSTKYLTRHEVAKMLNITIGTLHNYTTRGILTAYQIGGRVLYKANDIENAIVELKK</sequence>
<evidence type="ECO:0000259" key="1">
    <source>
        <dbReference type="Pfam" id="PF12728"/>
    </source>
</evidence>
<dbReference type="InterPro" id="IPR009061">
    <property type="entry name" value="DNA-bd_dom_put_sf"/>
</dbReference>
<gene>
    <name evidence="2" type="ORF">GCM10010832_22650</name>
</gene>